<evidence type="ECO:0000256" key="2">
    <source>
        <dbReference type="ARBA" id="ARBA00007532"/>
    </source>
</evidence>
<keyword evidence="6 13" id="KW-0285">Flavoprotein</keyword>
<dbReference type="InterPro" id="IPR004099">
    <property type="entry name" value="Pyr_nucl-diS_OxRdtase_dimer"/>
</dbReference>
<comment type="miscellaneous">
    <text evidence="13">The active site is a redox-active disulfide bond.</text>
</comment>
<evidence type="ECO:0000259" key="15">
    <source>
        <dbReference type="Pfam" id="PF07992"/>
    </source>
</evidence>
<evidence type="ECO:0000256" key="3">
    <source>
        <dbReference type="ARBA" id="ARBA00012608"/>
    </source>
</evidence>
<evidence type="ECO:0000256" key="5">
    <source>
        <dbReference type="ARBA" id="ARBA00022490"/>
    </source>
</evidence>
<accession>A0ABQ4V3H6</accession>
<comment type="similarity">
    <text evidence="2 13">Belongs to the class-I pyridine nucleotide-disulfide oxidoreductase family.</text>
</comment>
<dbReference type="InterPro" id="IPR012999">
    <property type="entry name" value="Pyr_OxRdtase_I_AS"/>
</dbReference>
<comment type="catalytic activity">
    <reaction evidence="12 13">
        <text>N(6)-[(R)-dihydrolipoyl]-L-lysyl-[protein] + NAD(+) = N(6)-[(R)-lipoyl]-L-lysyl-[protein] + NADH + H(+)</text>
        <dbReference type="Rhea" id="RHEA:15045"/>
        <dbReference type="Rhea" id="RHEA-COMP:10474"/>
        <dbReference type="Rhea" id="RHEA-COMP:10475"/>
        <dbReference type="ChEBI" id="CHEBI:15378"/>
        <dbReference type="ChEBI" id="CHEBI:57540"/>
        <dbReference type="ChEBI" id="CHEBI:57945"/>
        <dbReference type="ChEBI" id="CHEBI:83099"/>
        <dbReference type="ChEBI" id="CHEBI:83100"/>
        <dbReference type="EC" id="1.8.1.4"/>
    </reaction>
</comment>
<evidence type="ECO:0000256" key="4">
    <source>
        <dbReference type="ARBA" id="ARBA00016961"/>
    </source>
</evidence>
<dbReference type="EC" id="1.8.1.4" evidence="3 13"/>
<evidence type="ECO:0000256" key="7">
    <source>
        <dbReference type="ARBA" id="ARBA00022827"/>
    </source>
</evidence>
<dbReference type="Gene3D" id="3.50.50.60">
    <property type="entry name" value="FAD/NAD(P)-binding domain"/>
    <property type="match status" value="2"/>
</dbReference>
<feature type="domain" description="FAD/NAD(P)-binding" evidence="15">
    <location>
        <begin position="4"/>
        <end position="324"/>
    </location>
</feature>
<evidence type="ECO:0000256" key="8">
    <source>
        <dbReference type="ARBA" id="ARBA00023002"/>
    </source>
</evidence>
<keyword evidence="17" id="KW-1185">Reference proteome</keyword>
<dbReference type="InterPro" id="IPR006258">
    <property type="entry name" value="Lipoamide_DH"/>
</dbReference>
<evidence type="ECO:0000313" key="17">
    <source>
        <dbReference type="Proteomes" id="UP001060504"/>
    </source>
</evidence>
<dbReference type="NCBIfam" id="TIGR01350">
    <property type="entry name" value="lipoamide_DH"/>
    <property type="match status" value="1"/>
</dbReference>
<dbReference type="SUPFAM" id="SSF51905">
    <property type="entry name" value="FAD/NAD(P)-binding domain"/>
    <property type="match status" value="1"/>
</dbReference>
<dbReference type="Gene3D" id="3.30.390.30">
    <property type="match status" value="1"/>
</dbReference>
<dbReference type="PANTHER" id="PTHR22912">
    <property type="entry name" value="DISULFIDE OXIDOREDUCTASE"/>
    <property type="match status" value="1"/>
</dbReference>
<keyword evidence="5" id="KW-0963">Cytoplasm</keyword>
<dbReference type="PROSITE" id="PS00076">
    <property type="entry name" value="PYRIDINE_REDOX_1"/>
    <property type="match status" value="1"/>
</dbReference>
<evidence type="ECO:0000256" key="6">
    <source>
        <dbReference type="ARBA" id="ARBA00022630"/>
    </source>
</evidence>
<dbReference type="Proteomes" id="UP001060504">
    <property type="component" value="Unassembled WGS sequence"/>
</dbReference>
<name>A0ABQ4V3H6_9MYCO</name>
<keyword evidence="10" id="KW-1015">Disulfide bond</keyword>
<protein>
    <recommendedName>
        <fullName evidence="4 13">Dihydrolipoyl dehydrogenase</fullName>
        <ecNumber evidence="3 13">1.8.1.4</ecNumber>
    </recommendedName>
</protein>
<evidence type="ECO:0000256" key="13">
    <source>
        <dbReference type="RuleBase" id="RU003692"/>
    </source>
</evidence>
<organism evidence="16 17">
    <name type="scientific">Mycolicibacterium cyprinidarum</name>
    <dbReference type="NCBI Taxonomy" id="2860311"/>
    <lineage>
        <taxon>Bacteria</taxon>
        <taxon>Bacillati</taxon>
        <taxon>Actinomycetota</taxon>
        <taxon>Actinomycetes</taxon>
        <taxon>Mycobacteriales</taxon>
        <taxon>Mycobacteriaceae</taxon>
        <taxon>Mycolicibacterium</taxon>
    </lineage>
</organism>
<dbReference type="PRINTS" id="PR00368">
    <property type="entry name" value="FADPNR"/>
</dbReference>
<comment type="caution">
    <text evidence="16">The sequence shown here is derived from an EMBL/GenBank/DDBJ whole genome shotgun (WGS) entry which is preliminary data.</text>
</comment>
<sequence>MTHYDVVVIGAGPGGYVAAIRAAQLGLSTAIVEPKYWGGVCLNVGCIPSKALLRNAEIAHTFTREAKQFGISGEASFDFGAAFDRSRKVADGRVTGVHFLMKKNKITEIHGYGKFTGANSLEVDLNDGGTEKVEFDNAIIATGSSTRLVPGTSLSDNVVTYEKQILSRELPKSIIIAGAGAIGMEFAYILKNYGVEVTIVEFLPRALPNEDAEVSKEIEKQYKKLGVKILTGTKVESIKDDGSTVTVTVSKDGKSDELKADRVLQAIGFAPNVEGFGLDKAGVELTDRKAIGVDDSMRTNVGHIYAIGDVTAKLQLAHVAEAMGIVAAETIAGAETLALGDYRMMPRATFCQPQVASFGLTEEQAREEGYDVKVAKFPFTANAKAHGMGDPSGFVKLIADAKYGELIGGHLIGHDVSELLPELTLAQKWDLTINELARNVHTHPTMSEALQECFHGLAGHMINF</sequence>
<keyword evidence="8 13" id="KW-0560">Oxidoreductase</keyword>
<dbReference type="PANTHER" id="PTHR22912:SF217">
    <property type="entry name" value="DIHYDROLIPOYL DEHYDROGENASE"/>
    <property type="match status" value="1"/>
</dbReference>
<keyword evidence="11 13" id="KW-0676">Redox-active center</keyword>
<dbReference type="InterPro" id="IPR036188">
    <property type="entry name" value="FAD/NAD-bd_sf"/>
</dbReference>
<dbReference type="InterPro" id="IPR023753">
    <property type="entry name" value="FAD/NAD-binding_dom"/>
</dbReference>
<dbReference type="InterPro" id="IPR016156">
    <property type="entry name" value="FAD/NAD-linked_Rdtase_dimer_sf"/>
</dbReference>
<reference evidence="16 17" key="1">
    <citation type="submission" date="2021-08" db="EMBL/GenBank/DDBJ databases">
        <title>Draft genome sequence of Mycolicibacterium sp. NGTWS1702 strain.</title>
        <authorList>
            <person name="Matsumoto M."/>
            <person name="Tang B.C.C."/>
            <person name="Machida Y."/>
            <person name="Matoyama H."/>
            <person name="Kishihara T."/>
            <person name="Sato S."/>
            <person name="Kondo I."/>
            <person name="Sano M."/>
            <person name="Kato G."/>
        </authorList>
    </citation>
    <scope>NUCLEOTIDE SEQUENCE [LARGE SCALE GENOMIC DNA]</scope>
    <source>
        <strain evidence="16 17">NGTWSNA01</strain>
    </source>
</reference>
<evidence type="ECO:0000259" key="14">
    <source>
        <dbReference type="Pfam" id="PF02852"/>
    </source>
</evidence>
<dbReference type="PRINTS" id="PR00411">
    <property type="entry name" value="PNDRDTASEI"/>
</dbReference>
<comment type="cofactor">
    <cofactor evidence="13">
        <name>FAD</name>
        <dbReference type="ChEBI" id="CHEBI:57692"/>
    </cofactor>
    <text evidence="13">Binds 1 FAD per subunit.</text>
</comment>
<dbReference type="Pfam" id="PF07992">
    <property type="entry name" value="Pyr_redox_2"/>
    <property type="match status" value="1"/>
</dbReference>
<evidence type="ECO:0000256" key="10">
    <source>
        <dbReference type="ARBA" id="ARBA00023157"/>
    </source>
</evidence>
<dbReference type="Pfam" id="PF02852">
    <property type="entry name" value="Pyr_redox_dim"/>
    <property type="match status" value="1"/>
</dbReference>
<dbReference type="PIRSF" id="PIRSF000350">
    <property type="entry name" value="Mercury_reductase_MerA"/>
    <property type="match status" value="1"/>
</dbReference>
<gene>
    <name evidence="16" type="primary">lpdA</name>
    <name evidence="16" type="ORF">NGTWS1702_32380</name>
</gene>
<evidence type="ECO:0000256" key="12">
    <source>
        <dbReference type="ARBA" id="ARBA00049187"/>
    </source>
</evidence>
<proteinExistence type="inferred from homology"/>
<feature type="domain" description="Pyridine nucleotide-disulphide oxidoreductase dimerisation" evidence="14">
    <location>
        <begin position="345"/>
        <end position="452"/>
    </location>
</feature>
<dbReference type="SUPFAM" id="SSF55424">
    <property type="entry name" value="FAD/NAD-linked reductases, dimerisation (C-terminal) domain"/>
    <property type="match status" value="1"/>
</dbReference>
<keyword evidence="9 13" id="KW-0520">NAD</keyword>
<evidence type="ECO:0000313" key="16">
    <source>
        <dbReference type="EMBL" id="GJF09154.1"/>
    </source>
</evidence>
<evidence type="ECO:0000256" key="1">
    <source>
        <dbReference type="ARBA" id="ARBA00004496"/>
    </source>
</evidence>
<dbReference type="InterPro" id="IPR001100">
    <property type="entry name" value="Pyr_nuc-diS_OxRdtase"/>
</dbReference>
<comment type="subcellular location">
    <subcellularLocation>
        <location evidence="1">Cytoplasm</location>
    </subcellularLocation>
</comment>
<keyword evidence="7 13" id="KW-0274">FAD</keyword>
<dbReference type="InterPro" id="IPR050151">
    <property type="entry name" value="Class-I_Pyr_Nuc-Dis_Oxidored"/>
</dbReference>
<evidence type="ECO:0000256" key="9">
    <source>
        <dbReference type="ARBA" id="ARBA00023027"/>
    </source>
</evidence>
<dbReference type="EMBL" id="BPRH01003381">
    <property type="protein sequence ID" value="GJF09154.1"/>
    <property type="molecule type" value="Genomic_DNA"/>
</dbReference>
<evidence type="ECO:0000256" key="11">
    <source>
        <dbReference type="ARBA" id="ARBA00023284"/>
    </source>
</evidence>